<reference evidence="2 3" key="1">
    <citation type="submission" date="2018-03" db="EMBL/GenBank/DDBJ databases">
        <title>Genomic Encyclopedia of Archaeal and Bacterial Type Strains, Phase II (KMG-II): from individual species to whole genera.</title>
        <authorList>
            <person name="Goeker M."/>
        </authorList>
    </citation>
    <scope>NUCLEOTIDE SEQUENCE [LARGE SCALE GENOMIC DNA]</scope>
    <source>
        <strain evidence="2 3">DSM 45601</strain>
    </source>
</reference>
<keyword evidence="1" id="KW-0472">Membrane</keyword>
<dbReference type="AlphaFoldDB" id="A0A2T0QF74"/>
<dbReference type="Proteomes" id="UP000237846">
    <property type="component" value="Unassembled WGS sequence"/>
</dbReference>
<keyword evidence="1" id="KW-1133">Transmembrane helix</keyword>
<organism evidence="2 3">
    <name type="scientific">Allonocardiopsis opalescens</name>
    <dbReference type="NCBI Taxonomy" id="1144618"/>
    <lineage>
        <taxon>Bacteria</taxon>
        <taxon>Bacillati</taxon>
        <taxon>Actinomycetota</taxon>
        <taxon>Actinomycetes</taxon>
        <taxon>Streptosporangiales</taxon>
        <taxon>Allonocardiopsis</taxon>
    </lineage>
</organism>
<feature type="transmembrane region" description="Helical" evidence="1">
    <location>
        <begin position="113"/>
        <end position="141"/>
    </location>
</feature>
<proteinExistence type="predicted"/>
<gene>
    <name evidence="2" type="ORF">CLV72_1011182</name>
</gene>
<feature type="transmembrane region" description="Helical" evidence="1">
    <location>
        <begin position="153"/>
        <end position="174"/>
    </location>
</feature>
<keyword evidence="3" id="KW-1185">Reference proteome</keyword>
<evidence type="ECO:0000313" key="2">
    <source>
        <dbReference type="EMBL" id="PRY02579.1"/>
    </source>
</evidence>
<comment type="caution">
    <text evidence="2">The sequence shown here is derived from an EMBL/GenBank/DDBJ whole genome shotgun (WGS) entry which is preliminary data.</text>
</comment>
<keyword evidence="1" id="KW-0812">Transmembrane</keyword>
<feature type="transmembrane region" description="Helical" evidence="1">
    <location>
        <begin position="40"/>
        <end position="61"/>
    </location>
</feature>
<dbReference type="EMBL" id="PVZC01000001">
    <property type="protein sequence ID" value="PRY02579.1"/>
    <property type="molecule type" value="Genomic_DNA"/>
</dbReference>
<evidence type="ECO:0000256" key="1">
    <source>
        <dbReference type="SAM" id="Phobius"/>
    </source>
</evidence>
<accession>A0A2T0QF74</accession>
<protein>
    <submittedName>
        <fullName evidence="2">Uncharacterized protein</fullName>
    </submittedName>
</protein>
<name>A0A2T0QF74_9ACTN</name>
<dbReference type="RefSeq" id="WP_106240385.1">
    <property type="nucleotide sequence ID" value="NZ_PVZC01000001.1"/>
</dbReference>
<sequence>MPQQTTAPTPAAPRALAAPRRPHAGEPLWWRRTANAAADLVAGVRALLFWAAALLAAVPFLLWPPSLRWWAVWARCTVLHLARSDRRARTRLLAAGPVQGPDRLDGHRAAAHLLLRLPLALLALAAVLCLAVGVLALAWVALASPAAADLTGWGSACAGALAGLALIMLGSHLASVLTALDLRLLADAGPERP</sequence>
<evidence type="ECO:0000313" key="3">
    <source>
        <dbReference type="Proteomes" id="UP000237846"/>
    </source>
</evidence>